<dbReference type="Gene3D" id="1.10.101.10">
    <property type="entry name" value="PGBD-like superfamily/PGBD"/>
    <property type="match status" value="1"/>
</dbReference>
<dbReference type="Proteomes" id="UP000323380">
    <property type="component" value="Unassembled WGS sequence"/>
</dbReference>
<dbReference type="InterPro" id="IPR036366">
    <property type="entry name" value="PGBDSf"/>
</dbReference>
<dbReference type="EMBL" id="VSFG01000009">
    <property type="protein sequence ID" value="TYB42055.1"/>
    <property type="molecule type" value="Genomic_DNA"/>
</dbReference>
<gene>
    <name evidence="2" type="ORF">FXF69_34675</name>
</gene>
<dbReference type="SUPFAM" id="SSF47090">
    <property type="entry name" value="PGBD-like"/>
    <property type="match status" value="1"/>
</dbReference>
<accession>A0A5D0NCU9</accession>
<reference evidence="2 3" key="1">
    <citation type="submission" date="2019-08" db="EMBL/GenBank/DDBJ databases">
        <title>Actinomadura sp. nov. CYP1-5 isolated from mountain soil.</title>
        <authorList>
            <person name="Songsumanus A."/>
            <person name="Kuncharoen N."/>
            <person name="Kudo T."/>
            <person name="Yuki M."/>
            <person name="Igarashi Y."/>
            <person name="Tanasupawat S."/>
        </authorList>
    </citation>
    <scope>NUCLEOTIDE SEQUENCE [LARGE SCALE GENOMIC DNA]</scope>
    <source>
        <strain evidence="2 3">JCM 14158</strain>
    </source>
</reference>
<dbReference type="AlphaFoldDB" id="A0A5D0NCU9"/>
<proteinExistence type="predicted"/>
<keyword evidence="3" id="KW-1185">Reference proteome</keyword>
<protein>
    <submittedName>
        <fullName evidence="2">Peptidoglycan-binding protein</fullName>
    </submittedName>
</protein>
<comment type="caution">
    <text evidence="2">The sequence shown here is derived from an EMBL/GenBank/DDBJ whole genome shotgun (WGS) entry which is preliminary data.</text>
</comment>
<evidence type="ECO:0000259" key="1">
    <source>
        <dbReference type="Pfam" id="PF01471"/>
    </source>
</evidence>
<dbReference type="Pfam" id="PF01471">
    <property type="entry name" value="PG_binding_1"/>
    <property type="match status" value="1"/>
</dbReference>
<evidence type="ECO:0000313" key="3">
    <source>
        <dbReference type="Proteomes" id="UP000323380"/>
    </source>
</evidence>
<sequence>MSLSRPRERRGWGRKIVQSHLQSHMQNPASPCHPQLALRAPIRSPSRSTSAPGVPGLVVAYSVKWPFAGIFPWLRCDVRVALGQLNCPKSTKEGVTMTQTATQAPPFQGRLLKRRQPMEYGDDVEVWQEKMKSRGWIIDVDGKYGPQSESKCKKFQTEKGIQATGVVDADTWGKTWTAPVTH</sequence>
<dbReference type="InterPro" id="IPR036365">
    <property type="entry name" value="PGBD-like_sf"/>
</dbReference>
<dbReference type="InterPro" id="IPR002477">
    <property type="entry name" value="Peptidoglycan-bd-like"/>
</dbReference>
<evidence type="ECO:0000313" key="2">
    <source>
        <dbReference type="EMBL" id="TYB42055.1"/>
    </source>
</evidence>
<name>A0A5D0NCU9_9ACTN</name>
<dbReference type="STRING" id="1220554.GCA_001552135_01278"/>
<organism evidence="2 3">
    <name type="scientific">Actinomadura chibensis</name>
    <dbReference type="NCBI Taxonomy" id="392828"/>
    <lineage>
        <taxon>Bacteria</taxon>
        <taxon>Bacillati</taxon>
        <taxon>Actinomycetota</taxon>
        <taxon>Actinomycetes</taxon>
        <taxon>Streptosporangiales</taxon>
        <taxon>Thermomonosporaceae</taxon>
        <taxon>Actinomadura</taxon>
    </lineage>
</organism>
<feature type="domain" description="Peptidoglycan binding-like" evidence="1">
    <location>
        <begin position="121"/>
        <end position="173"/>
    </location>
</feature>